<evidence type="ECO:0008006" key="11">
    <source>
        <dbReference type="Google" id="ProtNLM"/>
    </source>
</evidence>
<evidence type="ECO:0000256" key="8">
    <source>
        <dbReference type="SAM" id="SignalP"/>
    </source>
</evidence>
<feature type="signal peptide" evidence="8">
    <location>
        <begin position="1"/>
        <end position="18"/>
    </location>
</feature>
<evidence type="ECO:0000256" key="7">
    <source>
        <dbReference type="SAM" id="MobiDB-lite"/>
    </source>
</evidence>
<evidence type="ECO:0000256" key="5">
    <source>
        <dbReference type="ARBA" id="ARBA00023136"/>
    </source>
</evidence>
<dbReference type="EMBL" id="JAUPFM010000021">
    <property type="protein sequence ID" value="KAK2817326.1"/>
    <property type="molecule type" value="Genomic_DNA"/>
</dbReference>
<dbReference type="PANTHER" id="PTHR23412">
    <property type="entry name" value="STEREOCILIN RELATED"/>
    <property type="match status" value="1"/>
</dbReference>
<gene>
    <name evidence="9" type="ORF">Q5P01_025517</name>
</gene>
<evidence type="ECO:0000256" key="2">
    <source>
        <dbReference type="ARBA" id="ARBA00011016"/>
    </source>
</evidence>
<comment type="subcellular location">
    <subcellularLocation>
        <location evidence="1">Membrane</location>
    </subcellularLocation>
</comment>
<feature type="region of interest" description="Disordered" evidence="7">
    <location>
        <begin position="2459"/>
        <end position="2501"/>
    </location>
</feature>
<accession>A0AA88INE9</accession>
<evidence type="ECO:0000313" key="9">
    <source>
        <dbReference type="EMBL" id="KAK2817326.1"/>
    </source>
</evidence>
<organism evidence="9 10">
    <name type="scientific">Channa striata</name>
    <name type="common">Snakehead murrel</name>
    <name type="synonym">Ophicephalus striatus</name>
    <dbReference type="NCBI Taxonomy" id="64152"/>
    <lineage>
        <taxon>Eukaryota</taxon>
        <taxon>Metazoa</taxon>
        <taxon>Chordata</taxon>
        <taxon>Craniata</taxon>
        <taxon>Vertebrata</taxon>
        <taxon>Euteleostomi</taxon>
        <taxon>Actinopterygii</taxon>
        <taxon>Neopterygii</taxon>
        <taxon>Teleostei</taxon>
        <taxon>Neoteleostei</taxon>
        <taxon>Acanthomorphata</taxon>
        <taxon>Anabantaria</taxon>
        <taxon>Anabantiformes</taxon>
        <taxon>Channoidei</taxon>
        <taxon>Channidae</taxon>
        <taxon>Channa</taxon>
    </lineage>
</organism>
<dbReference type="GO" id="GO:0016020">
    <property type="term" value="C:membrane"/>
    <property type="evidence" value="ECO:0007669"/>
    <property type="project" value="UniProtKB-SubCell"/>
</dbReference>
<evidence type="ECO:0000256" key="6">
    <source>
        <dbReference type="ARBA" id="ARBA00023180"/>
    </source>
</evidence>
<dbReference type="PANTHER" id="PTHR23412:SF6">
    <property type="entry name" value="MESOTHELIN"/>
    <property type="match status" value="1"/>
</dbReference>
<reference evidence="9" key="1">
    <citation type="submission" date="2023-07" db="EMBL/GenBank/DDBJ databases">
        <title>Chromosome-level Genome Assembly of Striped Snakehead (Channa striata).</title>
        <authorList>
            <person name="Liu H."/>
        </authorList>
    </citation>
    <scope>NUCLEOTIDE SEQUENCE</scope>
    <source>
        <strain evidence="9">Gz</strain>
        <tissue evidence="9">Muscle</tissue>
    </source>
</reference>
<dbReference type="GO" id="GO:0009986">
    <property type="term" value="C:cell surface"/>
    <property type="evidence" value="ECO:0007669"/>
    <property type="project" value="TreeGrafter"/>
</dbReference>
<dbReference type="InterPro" id="IPR010335">
    <property type="entry name" value="Mesothelin"/>
</dbReference>
<evidence type="ECO:0000256" key="4">
    <source>
        <dbReference type="ARBA" id="ARBA00022889"/>
    </source>
</evidence>
<feature type="compositionally biased region" description="Low complexity" evidence="7">
    <location>
        <begin position="2460"/>
        <end position="2501"/>
    </location>
</feature>
<dbReference type="Proteomes" id="UP001187415">
    <property type="component" value="Unassembled WGS sequence"/>
</dbReference>
<evidence type="ECO:0000256" key="3">
    <source>
        <dbReference type="ARBA" id="ARBA00022729"/>
    </source>
</evidence>
<name>A0AA88INE9_CHASR</name>
<keyword evidence="3 8" id="KW-0732">Signal</keyword>
<keyword evidence="4" id="KW-0130">Cell adhesion</keyword>
<protein>
    <recommendedName>
        <fullName evidence="11">Mesothelin-like protein</fullName>
    </recommendedName>
</protein>
<dbReference type="InterPro" id="IPR026664">
    <property type="entry name" value="Stereocilin-rel"/>
</dbReference>
<evidence type="ECO:0000256" key="1">
    <source>
        <dbReference type="ARBA" id="ARBA00004370"/>
    </source>
</evidence>
<keyword evidence="6" id="KW-0325">Glycoprotein</keyword>
<comment type="caution">
    <text evidence="9">The sequence shown here is derived from an EMBL/GenBank/DDBJ whole genome shotgun (WGS) entry which is preliminary data.</text>
</comment>
<sequence length="2526" mass="274952">MRSRHLFLLVYSLGCCLGISSTQRNATCTAEGTCGQAPDPTSSFLQCVGLQSTDTGKDHMRRLKGTLQATMDVYTFMRSSMKGVPLLSLEGAVDANLIVDPLQNEDLVQMWLEVQIKPLLKSISKHFLTCLSTKNFSCSTYQTVVRGLSDYYSEMDPVRQKWIYTFFMYPFLSGDRVAGCLSPQGGSEDWLLKNFGSFSVEARIKDFLSLNVNFSGLDVLHLLTGAQKAQLLLNPELAGLDNATMTTVFHSLLTGGYSNTTSPGGPDNGTSPGFLPTTSLQPTYNPYLPASPQNSLKEVVNGFMAAFRPVGSFVHEFVSFTQTRNVSEIKSTNLAQFLLNWTLAELADMYKPHNTSVVPEVPTFDPTNFEDWYKQVVTPVLLRFLPNEAALMHQNITLAFKELFFLEKGDDSGTFEIQDVCSLTLDKSPCGLTNTVENLAYVLHCAASSNLKVTEATTLRLIVELTKRLNTLIVELKANFSEAVSDFQQIFAEVDSPLTEQHMDDPDFIKLWFRIKLMPLLPDVPPALLSCLSTKNFSCPVYQTIVRALSEQMRLMGADPGYSLNIYKYFIYSFLQHYNPSDAQCFTSANHSTEWLENNFGFFSRFASITDFYKLNPNFSGLDVLHLLTPNQTAEMLLVPLPAPPAKNVVIDRVFDFLVQFPEMLPEVLNSLVELALKVNPPCDIYKQILGRLYGAIASLPPDIEPFVWTGIDGLKNLAPAGCVPLNMTCHQTLYNATSICRGINSSELQSHLNTSVNVSCSFPLETYACAQLQGFTANQLVSLLQCDLPGNSSHSKVLWKMLLSRVSSVLDPALDILSNTPMTMIGPSASEVLDAIGEMRLSLLTDEQLKDSAVIGQWFSGRLSRFLPRASGSFLSCLSSRNLSCHTYQQILQVFVLHFDNMTLKQQDLVLKDFILSFLQQPSSGPGCVNGSSIDWLTKNLGPFSLVLSLRELLLINPRLNVLEVLPLLTPKQSAELLVMNDPALPDKDVLLPQGNLSCASYKLLFSRLDLAMATVSMDVLSSIADSKLNISQYIPPGCSIYGGQCNATVINETAICAGVNSTRLQLYLNNGLTNGHVCDFAVGQFACASLSALTARDLAEVIKCNRSSNSSGSRPAWVLLLTKASSPVLDGALGLLSNQTLDPRNPAVSVILDTIQELQLDGFSMANIHAPSLIDQWFKVKLRPFLPAVSPDFLSCLITTGLNCGTYQQIVQILSRVQPEMTLASQVSVYTHFMKPFLTSNKTADPSCSSNTTNSSDWMQKNLGGFAVIVPFQDLQILYPKFSPMDVLSQLSNRQLATLAATPGQLTSPAQVNMIMNLIPSALLPAFFDDFSSAIMGHQSTVPSAVRSTMLQVVFDRANLSSNSVNDSDVSLWLRNRLPPLLINLSPVQVAPFFAILAGRSCSIGQQGIGDLNSVITSLSDDTKKLIYNNIVQTLGGPAPLRCYGGNNNTSFYSFLRLYFMGFQFPNLTTFMSLIPPDRTYQLVNSMSPSDLGALLRQPGAVDNRAQLCVLYSNYVQTRAFLATESLPADVEQATLPCVWPTALSSSTKSDVNAWFDQSLKNYLVFLTKSLISPSVTYNASCLAFQKLVSVMNGYNYTAADFGRADVFGSIRAYLTSETVPRCYDPNNPDLNSTAWFAQYIGGFLPFLTLDDLQRFGSTQVIQVQDSNFNPLLLPLSCQCVAPGPAYTQLTAQQSLTVLQNLNSCTDLDPQISAALVSNLGTNIGLAALVALGNDSTSMSTGQIKGISPKDLQNALSTLSTVEGWSEGQARAIVQALLSSGVMQISTNSDLIKLGTLVMGLPATVFRSISGSQLISASTNPSFLVNLMSSPQIIQQVFVTQIVSVNTNSEMIIQNVPDPVATEIPRPLLLGFSGSSNDVITLNRKTWKEEQVELFFNLIAVENATAVLGGPNNLSSSLLQGFTCTGVRAVQKPQIKRLIQACRRSGKNKVRLVETQLTCMYNSIKGDPTATSFDLYPPDVLLYYDYSLVPQASCRSYFEQLGAADFTVFSAALSYKLTALFANAMRCLGITNTSLTKDNVAVLGNMCCTLDGPYIQNSDPSILETVKNCPGLTSSQVAAVQTVLLSGKTQYGAPSTWNLQTLKNLGMSPLYLTSTFYKNFDTSTKQQFLGYFLVVLKNNGVGPQLRGSMKQQIRLSINSKSKRAIDNSCTVGNITQVTISDSTFPFSYVDLNQFNYCLSPSTVRDNLDAITAKVDQADYLQIVLNKLQEAYGANSMIPEYQVQLLGPASRVATVDNINTWTVTQIDTLAALMDSSNGPWDPSLAKAIISKYLSTAGNQLGSAELNAIGGANLCALDVDVLKNISQQSLKNAGALNVTKCTAEKQTVLFSIAVQAFSPSTRAAPPVSSYQLTKPYIGGADLNYIRSLVGSDVNMDLSTFVSLNPNIVLNLTVSEVQNLLGNNVADLKSYENQTLVRSWISSQYQSQLDALQIGLVGGRASPTSTDTPATTTSSSTTSSSSSATTATTKPGSSSTTTTGKGAHIRADAGLSLLVLLLLLVTSQHLV</sequence>
<comment type="similarity">
    <text evidence="2">Belongs to the mesothelin family.</text>
</comment>
<keyword evidence="5" id="KW-0472">Membrane</keyword>
<dbReference type="Pfam" id="PF06060">
    <property type="entry name" value="Mesothelin"/>
    <property type="match status" value="1"/>
</dbReference>
<dbReference type="GO" id="GO:0007160">
    <property type="term" value="P:cell-matrix adhesion"/>
    <property type="evidence" value="ECO:0007669"/>
    <property type="project" value="TreeGrafter"/>
</dbReference>
<keyword evidence="10" id="KW-1185">Reference proteome</keyword>
<proteinExistence type="inferred from homology"/>
<evidence type="ECO:0000313" key="10">
    <source>
        <dbReference type="Proteomes" id="UP001187415"/>
    </source>
</evidence>
<feature type="chain" id="PRO_5041676362" description="Mesothelin-like protein" evidence="8">
    <location>
        <begin position="19"/>
        <end position="2526"/>
    </location>
</feature>